<evidence type="ECO:0008006" key="5">
    <source>
        <dbReference type="Google" id="ProtNLM"/>
    </source>
</evidence>
<dbReference type="InterPro" id="IPR008490">
    <property type="entry name" value="Transposase_InsH_N"/>
</dbReference>
<dbReference type="Proteomes" id="UP000322530">
    <property type="component" value="Unassembled WGS sequence"/>
</dbReference>
<dbReference type="Pfam" id="PF13751">
    <property type="entry name" value="DDE_Tnp_1_6"/>
    <property type="match status" value="1"/>
</dbReference>
<dbReference type="NCBIfam" id="NF033551">
    <property type="entry name" value="transpos_IS1182"/>
    <property type="match status" value="1"/>
</dbReference>
<name>A0A5A5TK79_9CHLR</name>
<proteinExistence type="predicted"/>
<feature type="domain" description="Transposase DDE" evidence="2">
    <location>
        <begin position="402"/>
        <end position="525"/>
    </location>
</feature>
<dbReference type="InterPro" id="IPR047629">
    <property type="entry name" value="IS1182_transpos"/>
</dbReference>
<gene>
    <name evidence="3" type="ORF">KDI_55940</name>
</gene>
<keyword evidence="4" id="KW-1185">Reference proteome</keyword>
<dbReference type="Pfam" id="PF05598">
    <property type="entry name" value="DUF772"/>
    <property type="match status" value="1"/>
</dbReference>
<evidence type="ECO:0000313" key="3">
    <source>
        <dbReference type="EMBL" id="GCF12030.1"/>
    </source>
</evidence>
<evidence type="ECO:0000313" key="4">
    <source>
        <dbReference type="Proteomes" id="UP000322530"/>
    </source>
</evidence>
<dbReference type="EMBL" id="BIXY01000220">
    <property type="protein sequence ID" value="GCF12030.1"/>
    <property type="molecule type" value="Genomic_DNA"/>
</dbReference>
<evidence type="ECO:0000259" key="1">
    <source>
        <dbReference type="Pfam" id="PF05598"/>
    </source>
</evidence>
<protein>
    <recommendedName>
        <fullName evidence="5">Transposase</fullName>
    </recommendedName>
</protein>
<dbReference type="PANTHER" id="PTHR35604">
    <property type="entry name" value="TRANSPOSASE INSH FOR INSERTION SEQUENCE ELEMENT IS5A-RELATED"/>
    <property type="match status" value="1"/>
</dbReference>
<organism evidence="3 4">
    <name type="scientific">Dictyobacter arantiisoli</name>
    <dbReference type="NCBI Taxonomy" id="2014874"/>
    <lineage>
        <taxon>Bacteria</taxon>
        <taxon>Bacillati</taxon>
        <taxon>Chloroflexota</taxon>
        <taxon>Ktedonobacteria</taxon>
        <taxon>Ktedonobacterales</taxon>
        <taxon>Dictyobacteraceae</taxon>
        <taxon>Dictyobacter</taxon>
    </lineage>
</organism>
<evidence type="ECO:0000259" key="2">
    <source>
        <dbReference type="Pfam" id="PF13751"/>
    </source>
</evidence>
<comment type="caution">
    <text evidence="3">The sequence shown here is derived from an EMBL/GenBank/DDBJ whole genome shotgun (WGS) entry which is preliminary data.</text>
</comment>
<reference evidence="3 4" key="1">
    <citation type="submission" date="2019-01" db="EMBL/GenBank/DDBJ databases">
        <title>Draft genome sequence of Dictyobacter sp. Uno17.</title>
        <authorList>
            <person name="Wang C.M."/>
            <person name="Zheng Y."/>
            <person name="Sakai Y."/>
            <person name="Abe K."/>
            <person name="Yokota A."/>
            <person name="Yabe S."/>
        </authorList>
    </citation>
    <scope>NUCLEOTIDE SEQUENCE [LARGE SCALE GENOMIC DNA]</scope>
    <source>
        <strain evidence="3 4">Uno17</strain>
    </source>
</reference>
<sequence>MSMSPHAIISIPEETVRIARAAFPRGNIYLSMRDQLGTVYEDENFTALFPKRGRPAEAPWQLALVSLFQFVEGLSDRQAAEAVRSRIDWKYALSLDLADPGFDFSILSKFRARLLVGSAEATLLETMLERFKEHGLLKARGKQRTDSTHVLAAIRTLNRLECVGETLRAALNALASIAPEWLHEHVVPEWFDRYSTRIEDSRLPKGQEARKEYAELLGADGSRLLSAIYDSSALLHLQELPAVQALRQTWVFQYYAEEGHLRWRKAEDLPPAGLRFDSPYDPDARFGNKRSITWTGYKVHLTETCEDDEIHLITHVETTAAGITDSELSAPIHNALVKKDLLPREHFLDAGYVDADLLVKSQRDLGIEVVGPMRPDSSWQAKTDQGYDLTHFTVDWQTHQVVCPQEKQNTCWTPHLDAWGTPVISVKFSRTDCRLCPVRSLCTKSAEAPRHITLRIQTDHEMLQQIRGLQTTPEWKARYERRAGIEGTISQGTRGFGLRRSRYIGEAKTHLQHLLTAGAINLVRFASWMAGVPHAKTRTSRFAAMKTPEVSLAI</sequence>
<feature type="domain" description="Transposase InsH N-terminal" evidence="1">
    <location>
        <begin position="34"/>
        <end position="113"/>
    </location>
</feature>
<dbReference type="PANTHER" id="PTHR35604:SF2">
    <property type="entry name" value="TRANSPOSASE INSH FOR INSERTION SEQUENCE ELEMENT IS5A-RELATED"/>
    <property type="match status" value="1"/>
</dbReference>
<dbReference type="OrthoDB" id="9774608at2"/>
<dbReference type="AlphaFoldDB" id="A0A5A5TK79"/>
<accession>A0A5A5TK79</accession>
<dbReference type="InterPro" id="IPR025668">
    <property type="entry name" value="Tnp_DDE_dom"/>
</dbReference>
<dbReference type="RefSeq" id="WP_149404821.1">
    <property type="nucleotide sequence ID" value="NZ_BIXY01000220.1"/>
</dbReference>